<accession>A0A4R5A9E3</accession>
<dbReference type="SMART" id="SM00895">
    <property type="entry name" value="FCD"/>
    <property type="match status" value="1"/>
</dbReference>
<dbReference type="Gene3D" id="1.10.10.10">
    <property type="entry name" value="Winged helix-like DNA-binding domain superfamily/Winged helix DNA-binding domain"/>
    <property type="match status" value="1"/>
</dbReference>
<protein>
    <submittedName>
        <fullName evidence="5">FadR family transcriptional regulator</fullName>
    </submittedName>
</protein>
<dbReference type="InterPro" id="IPR000524">
    <property type="entry name" value="Tscrpt_reg_HTH_GntR"/>
</dbReference>
<evidence type="ECO:0000259" key="4">
    <source>
        <dbReference type="PROSITE" id="PS50949"/>
    </source>
</evidence>
<dbReference type="GO" id="GO:0003677">
    <property type="term" value="F:DNA binding"/>
    <property type="evidence" value="ECO:0007669"/>
    <property type="project" value="UniProtKB-KW"/>
</dbReference>
<gene>
    <name evidence="5" type="ORF">E1262_14395</name>
</gene>
<evidence type="ECO:0000256" key="2">
    <source>
        <dbReference type="ARBA" id="ARBA00023125"/>
    </source>
</evidence>
<dbReference type="EMBL" id="SMLB01000017">
    <property type="protein sequence ID" value="TDD68928.1"/>
    <property type="molecule type" value="Genomic_DNA"/>
</dbReference>
<name>A0A4R5A9E3_9ACTN</name>
<dbReference type="Proteomes" id="UP000295217">
    <property type="component" value="Unassembled WGS sequence"/>
</dbReference>
<proteinExistence type="predicted"/>
<dbReference type="AlphaFoldDB" id="A0A4R5A9E3"/>
<dbReference type="SMART" id="SM00345">
    <property type="entry name" value="HTH_GNTR"/>
    <property type="match status" value="1"/>
</dbReference>
<dbReference type="GO" id="GO:0003700">
    <property type="term" value="F:DNA-binding transcription factor activity"/>
    <property type="evidence" value="ECO:0007669"/>
    <property type="project" value="InterPro"/>
</dbReference>
<evidence type="ECO:0000256" key="3">
    <source>
        <dbReference type="ARBA" id="ARBA00023163"/>
    </source>
</evidence>
<dbReference type="Pfam" id="PF07729">
    <property type="entry name" value="FCD"/>
    <property type="match status" value="1"/>
</dbReference>
<keyword evidence="6" id="KW-1185">Reference proteome</keyword>
<dbReference type="OrthoDB" id="4164516at2"/>
<dbReference type="InterPro" id="IPR036388">
    <property type="entry name" value="WH-like_DNA-bd_sf"/>
</dbReference>
<feature type="domain" description="HTH gntR-type" evidence="4">
    <location>
        <begin position="4"/>
        <end position="71"/>
    </location>
</feature>
<dbReference type="RefSeq" id="WP_132103825.1">
    <property type="nucleotide sequence ID" value="NZ_SMLB01000017.1"/>
</dbReference>
<dbReference type="SUPFAM" id="SSF48008">
    <property type="entry name" value="GntR ligand-binding domain-like"/>
    <property type="match status" value="1"/>
</dbReference>
<dbReference type="InterPro" id="IPR008920">
    <property type="entry name" value="TF_FadR/GntR_C"/>
</dbReference>
<dbReference type="InterPro" id="IPR036390">
    <property type="entry name" value="WH_DNA-bd_sf"/>
</dbReference>
<organism evidence="5 6">
    <name type="scientific">Jiangella aurantiaca</name>
    <dbReference type="NCBI Taxonomy" id="2530373"/>
    <lineage>
        <taxon>Bacteria</taxon>
        <taxon>Bacillati</taxon>
        <taxon>Actinomycetota</taxon>
        <taxon>Actinomycetes</taxon>
        <taxon>Jiangellales</taxon>
        <taxon>Jiangellaceae</taxon>
        <taxon>Jiangella</taxon>
    </lineage>
</organism>
<keyword evidence="1" id="KW-0805">Transcription regulation</keyword>
<dbReference type="PROSITE" id="PS50949">
    <property type="entry name" value="HTH_GNTR"/>
    <property type="match status" value="1"/>
</dbReference>
<dbReference type="InterPro" id="IPR011711">
    <property type="entry name" value="GntR_C"/>
</dbReference>
<evidence type="ECO:0000313" key="6">
    <source>
        <dbReference type="Proteomes" id="UP000295217"/>
    </source>
</evidence>
<sequence length="238" mass="25785">MVATVLHSGVVNALGADIVSGRIPVGTALTLEGIQERFDVSRTVAREGMRILEAMHLVTSERRHGIVVQPPESWHVFDRRVIRWRLDSEHRPAQLRSLTELRIGIEPFAAHLAAARATEDEKDALRQAAGEMRVFGEAGRLDRYLAADIAFHRTVLRASHNEMYVALIEPVIEAVSERPLHGHSHAYPVPAAMDLHEAVMLAIADGDGAAAEAAMLGILSDVRSGIGAALHADDVTAG</sequence>
<dbReference type="Gene3D" id="1.20.120.530">
    <property type="entry name" value="GntR ligand-binding domain-like"/>
    <property type="match status" value="1"/>
</dbReference>
<keyword evidence="2" id="KW-0238">DNA-binding</keyword>
<evidence type="ECO:0000313" key="5">
    <source>
        <dbReference type="EMBL" id="TDD68928.1"/>
    </source>
</evidence>
<dbReference type="PANTHER" id="PTHR43537:SF44">
    <property type="entry name" value="GNTR FAMILY REGULATORY PROTEIN"/>
    <property type="match status" value="1"/>
</dbReference>
<evidence type="ECO:0000256" key="1">
    <source>
        <dbReference type="ARBA" id="ARBA00023015"/>
    </source>
</evidence>
<dbReference type="SUPFAM" id="SSF46785">
    <property type="entry name" value="Winged helix' DNA-binding domain"/>
    <property type="match status" value="1"/>
</dbReference>
<dbReference type="PANTHER" id="PTHR43537">
    <property type="entry name" value="TRANSCRIPTIONAL REGULATOR, GNTR FAMILY"/>
    <property type="match status" value="1"/>
</dbReference>
<comment type="caution">
    <text evidence="5">The sequence shown here is derived from an EMBL/GenBank/DDBJ whole genome shotgun (WGS) entry which is preliminary data.</text>
</comment>
<dbReference type="Pfam" id="PF00392">
    <property type="entry name" value="GntR"/>
    <property type="match status" value="1"/>
</dbReference>
<reference evidence="5 6" key="1">
    <citation type="submission" date="2019-02" db="EMBL/GenBank/DDBJ databases">
        <title>Draft genome sequences of novel Actinobacteria.</title>
        <authorList>
            <person name="Sahin N."/>
            <person name="Ay H."/>
            <person name="Saygin H."/>
        </authorList>
    </citation>
    <scope>NUCLEOTIDE SEQUENCE [LARGE SCALE GENOMIC DNA]</scope>
    <source>
        <strain evidence="5 6">8K307</strain>
    </source>
</reference>
<keyword evidence="3" id="KW-0804">Transcription</keyword>